<keyword evidence="4" id="KW-0804">Transcription</keyword>
<evidence type="ECO:0000313" key="8">
    <source>
        <dbReference type="Proteomes" id="UP001515500"/>
    </source>
</evidence>
<feature type="compositionally biased region" description="Basic residues" evidence="6">
    <location>
        <begin position="165"/>
        <end position="175"/>
    </location>
</feature>
<dbReference type="GeneID" id="120251191"/>
<reference evidence="9" key="1">
    <citation type="submission" date="2025-08" db="UniProtKB">
        <authorList>
            <consortium name="RefSeq"/>
        </authorList>
    </citation>
    <scope>IDENTIFICATION</scope>
</reference>
<gene>
    <name evidence="9" type="primary">LOC120251191</name>
</gene>
<proteinExistence type="predicted"/>
<feature type="region of interest" description="Disordered" evidence="6">
    <location>
        <begin position="108"/>
        <end position="187"/>
    </location>
</feature>
<evidence type="ECO:0000256" key="6">
    <source>
        <dbReference type="SAM" id="MobiDB-lite"/>
    </source>
</evidence>
<evidence type="ECO:0000256" key="1">
    <source>
        <dbReference type="ARBA" id="ARBA00004123"/>
    </source>
</evidence>
<dbReference type="Proteomes" id="UP001515500">
    <property type="component" value="Chromosome 20"/>
</dbReference>
<dbReference type="SMART" id="SM00774">
    <property type="entry name" value="WRKY"/>
    <property type="match status" value="1"/>
</dbReference>
<dbReference type="Gene3D" id="2.20.25.80">
    <property type="entry name" value="WRKY domain"/>
    <property type="match status" value="1"/>
</dbReference>
<dbReference type="PANTHER" id="PTHR31221:SF334">
    <property type="entry name" value="WRKY TRANSCRIPTION FACTOR 57-RELATED"/>
    <property type="match status" value="1"/>
</dbReference>
<dbReference type="PROSITE" id="PS50811">
    <property type="entry name" value="WRKY"/>
    <property type="match status" value="1"/>
</dbReference>
<dbReference type="RefSeq" id="XP_039115662.1">
    <property type="nucleotide sequence ID" value="XM_039259728.1"/>
</dbReference>
<protein>
    <submittedName>
        <fullName evidence="9">WRKY transcription factor 71-like</fullName>
    </submittedName>
</protein>
<dbReference type="GO" id="GO:0005634">
    <property type="term" value="C:nucleus"/>
    <property type="evidence" value="ECO:0007669"/>
    <property type="project" value="UniProtKB-SubCell"/>
</dbReference>
<keyword evidence="5" id="KW-0539">Nucleus</keyword>
<sequence>MAGENREMYEGGGGFQFHDDLSLFFTGQRNGGSGSGMLDMLKEDPATSFMGFNEFLVGTGDYGALPRSLELSCCSPENFFGLGDGGKGMGEVEVETKCVGGVNSNGVISGGGLTPVTPNSSVSSSSTEAAGEEDSVRSKKNDQQQSEKGLEIGGVLDDGTDKSKKVTKPRRKGEKRQREPRFAFMTKSEVDHLEDGYRWRKYGQKAVKNSPYPRSYYRCTTQKCSVKKRVERSYQDPTIVITTYEGQHTHQSPATLRSSSHILSSPNMIHPSFAHEFMMRQMHQPMAFHHANVNAAANVNTTMYLQSLTSPLQQLQQLPADYGLLQDILPNFMESSQLP</sequence>
<evidence type="ECO:0000256" key="3">
    <source>
        <dbReference type="ARBA" id="ARBA00023125"/>
    </source>
</evidence>
<evidence type="ECO:0000256" key="4">
    <source>
        <dbReference type="ARBA" id="ARBA00023163"/>
    </source>
</evidence>
<evidence type="ECO:0000256" key="2">
    <source>
        <dbReference type="ARBA" id="ARBA00023015"/>
    </source>
</evidence>
<keyword evidence="2" id="KW-0805">Transcription regulation</keyword>
<feature type="domain" description="WRKY" evidence="7">
    <location>
        <begin position="188"/>
        <end position="253"/>
    </location>
</feature>
<dbReference type="GO" id="GO:0043565">
    <property type="term" value="F:sequence-specific DNA binding"/>
    <property type="evidence" value="ECO:0007669"/>
    <property type="project" value="InterPro"/>
</dbReference>
<dbReference type="AlphaFoldDB" id="A0AB40ALG1"/>
<organism evidence="8 9">
    <name type="scientific">Dioscorea cayennensis subsp. rotundata</name>
    <name type="common">White Guinea yam</name>
    <name type="synonym">Dioscorea rotundata</name>
    <dbReference type="NCBI Taxonomy" id="55577"/>
    <lineage>
        <taxon>Eukaryota</taxon>
        <taxon>Viridiplantae</taxon>
        <taxon>Streptophyta</taxon>
        <taxon>Embryophyta</taxon>
        <taxon>Tracheophyta</taxon>
        <taxon>Spermatophyta</taxon>
        <taxon>Magnoliopsida</taxon>
        <taxon>Liliopsida</taxon>
        <taxon>Dioscoreales</taxon>
        <taxon>Dioscoreaceae</taxon>
        <taxon>Dioscorea</taxon>
    </lineage>
</organism>
<name>A0AB40ALG1_DIOCR</name>
<dbReference type="PANTHER" id="PTHR31221">
    <property type="entry name" value="WRKY TRANSCRIPTION FACTOR PROTEIN 1-RELATED"/>
    <property type="match status" value="1"/>
</dbReference>
<comment type="subcellular location">
    <subcellularLocation>
        <location evidence="1">Nucleus</location>
    </subcellularLocation>
</comment>
<dbReference type="FunFam" id="2.20.25.80:FF:000003">
    <property type="entry name" value="WRKY transcription factor 57"/>
    <property type="match status" value="1"/>
</dbReference>
<evidence type="ECO:0000256" key="5">
    <source>
        <dbReference type="ARBA" id="ARBA00023242"/>
    </source>
</evidence>
<dbReference type="Pfam" id="PF03106">
    <property type="entry name" value="WRKY"/>
    <property type="match status" value="1"/>
</dbReference>
<keyword evidence="3" id="KW-0238">DNA-binding</keyword>
<accession>A0AB40ALG1</accession>
<dbReference type="InterPro" id="IPR044810">
    <property type="entry name" value="WRKY_plant"/>
</dbReference>
<evidence type="ECO:0000259" key="7">
    <source>
        <dbReference type="PROSITE" id="PS50811"/>
    </source>
</evidence>
<dbReference type="GO" id="GO:0003700">
    <property type="term" value="F:DNA-binding transcription factor activity"/>
    <property type="evidence" value="ECO:0007669"/>
    <property type="project" value="InterPro"/>
</dbReference>
<dbReference type="InterPro" id="IPR003657">
    <property type="entry name" value="WRKY_dom"/>
</dbReference>
<keyword evidence="8" id="KW-1185">Reference proteome</keyword>
<dbReference type="InterPro" id="IPR036576">
    <property type="entry name" value="WRKY_dom_sf"/>
</dbReference>
<evidence type="ECO:0000313" key="9">
    <source>
        <dbReference type="RefSeq" id="XP_039115662.1"/>
    </source>
</evidence>
<dbReference type="SUPFAM" id="SSF118290">
    <property type="entry name" value="WRKY DNA-binding domain"/>
    <property type="match status" value="1"/>
</dbReference>